<accession>A0A178MPV5</accession>
<keyword evidence="2" id="KW-1185">Reference proteome</keyword>
<evidence type="ECO:0008006" key="3">
    <source>
        <dbReference type="Google" id="ProtNLM"/>
    </source>
</evidence>
<comment type="caution">
    <text evidence="1">The sequence shown here is derived from an EMBL/GenBank/DDBJ whole genome shotgun (WGS) entry which is preliminary data.</text>
</comment>
<dbReference type="Proteomes" id="UP000078543">
    <property type="component" value="Unassembled WGS sequence"/>
</dbReference>
<organism evidence="1 2">
    <name type="scientific">Magnetospirillum moscoviense</name>
    <dbReference type="NCBI Taxonomy" id="1437059"/>
    <lineage>
        <taxon>Bacteria</taxon>
        <taxon>Pseudomonadati</taxon>
        <taxon>Pseudomonadota</taxon>
        <taxon>Alphaproteobacteria</taxon>
        <taxon>Rhodospirillales</taxon>
        <taxon>Rhodospirillaceae</taxon>
        <taxon>Magnetospirillum</taxon>
    </lineage>
</organism>
<reference evidence="1 2" key="1">
    <citation type="submission" date="2016-04" db="EMBL/GenBank/DDBJ databases">
        <title>Draft genome sequence of freshwater magnetotactic bacteria Magnetospirillum marisnigri SP-1 and Magnetospirillum moscoviense BB-1.</title>
        <authorList>
            <person name="Koziaeva V."/>
            <person name="Dziuba M.V."/>
            <person name="Ivanov T.M."/>
            <person name="Kuznetsov B."/>
            <person name="Grouzdev D.S."/>
        </authorList>
    </citation>
    <scope>NUCLEOTIDE SEQUENCE [LARGE SCALE GENOMIC DNA]</scope>
    <source>
        <strain evidence="1 2">BB-1</strain>
    </source>
</reference>
<dbReference type="STRING" id="1437059.A6A05_02265"/>
<gene>
    <name evidence="1" type="ORF">A6A05_02265</name>
</gene>
<name>A0A178MPV5_9PROT</name>
<evidence type="ECO:0000313" key="2">
    <source>
        <dbReference type="Proteomes" id="UP000078543"/>
    </source>
</evidence>
<proteinExistence type="predicted"/>
<evidence type="ECO:0000313" key="1">
    <source>
        <dbReference type="EMBL" id="OAN50057.1"/>
    </source>
</evidence>
<protein>
    <recommendedName>
        <fullName evidence="3">Antitoxin Xre/MbcA/ParS-like toxin-binding domain-containing protein</fullName>
    </recommendedName>
</protein>
<sequence length="212" mass="23488">MEAVMDRFTVSEARRLFFHRVLIEQVMATPGLIERARARLRPAGDEAWRELLDGPFERLAEAVLEASPQGGLLRAQSPLMAALSDQERNALWQRVGLQQVVAYAQAACADLGLSPEEELAVMGEEAAGWHRAPPQVLTAQQLEPLKQIIAIQRTLATLEPDHQRRRDWLRQPHPAFSVAPIDILVNGGGEFLQHGLAEMVRPHLSAGDVPAH</sequence>
<dbReference type="AlphaFoldDB" id="A0A178MPV5"/>
<dbReference type="EMBL" id="LWQU01000141">
    <property type="protein sequence ID" value="OAN50057.1"/>
    <property type="molecule type" value="Genomic_DNA"/>
</dbReference>